<dbReference type="InterPro" id="IPR050808">
    <property type="entry name" value="Phage_Integrase"/>
</dbReference>
<dbReference type="GO" id="GO:0006310">
    <property type="term" value="P:DNA recombination"/>
    <property type="evidence" value="ECO:0007669"/>
    <property type="project" value="UniProtKB-KW"/>
</dbReference>
<evidence type="ECO:0000313" key="5">
    <source>
        <dbReference type="EMBL" id="AXB06324.1"/>
    </source>
</evidence>
<gene>
    <name evidence="5" type="ORF">C1C91_16155</name>
</gene>
<comment type="similarity">
    <text evidence="1">Belongs to the 'phage' integrase family.</text>
</comment>
<dbReference type="PROSITE" id="PS51898">
    <property type="entry name" value="TYR_RECOMBINASE"/>
    <property type="match status" value="1"/>
</dbReference>
<dbReference type="EMBL" id="CP025706">
    <property type="protein sequence ID" value="AXB06324.1"/>
    <property type="molecule type" value="Genomic_DNA"/>
</dbReference>
<dbReference type="Pfam" id="PF22022">
    <property type="entry name" value="Phage_int_M"/>
    <property type="match status" value="1"/>
</dbReference>
<proteinExistence type="inferred from homology"/>
<dbReference type="CDD" id="cd00801">
    <property type="entry name" value="INT_P4_C"/>
    <property type="match status" value="1"/>
</dbReference>
<dbReference type="RefSeq" id="WP_119197558.1">
    <property type="nucleotide sequence ID" value="NZ_JAEHJL010000054.1"/>
</dbReference>
<evidence type="ECO:0000256" key="2">
    <source>
        <dbReference type="ARBA" id="ARBA00022908"/>
    </source>
</evidence>
<keyword evidence="3" id="KW-0238">DNA-binding</keyword>
<dbReference type="GO" id="GO:0003677">
    <property type="term" value="F:DNA binding"/>
    <property type="evidence" value="ECO:0007669"/>
    <property type="project" value="UniProtKB-KW"/>
</dbReference>
<dbReference type="Proteomes" id="UP000266778">
    <property type="component" value="Chromosome"/>
</dbReference>
<dbReference type="InterPro" id="IPR053876">
    <property type="entry name" value="Phage_int_M"/>
</dbReference>
<dbReference type="InterPro" id="IPR010998">
    <property type="entry name" value="Integrase_recombinase_N"/>
</dbReference>
<dbReference type="Gene3D" id="1.10.443.10">
    <property type="entry name" value="Intergrase catalytic core"/>
    <property type="match status" value="1"/>
</dbReference>
<dbReference type="InterPro" id="IPR011010">
    <property type="entry name" value="DNA_brk_join_enz"/>
</dbReference>
<name>A0A3S5WYZ0_AERCA</name>
<evidence type="ECO:0000256" key="3">
    <source>
        <dbReference type="ARBA" id="ARBA00023125"/>
    </source>
</evidence>
<dbReference type="Pfam" id="PF13356">
    <property type="entry name" value="Arm-DNA-bind_3"/>
    <property type="match status" value="1"/>
</dbReference>
<dbReference type="Gene3D" id="3.30.160.390">
    <property type="entry name" value="Integrase, DNA-binding domain"/>
    <property type="match status" value="1"/>
</dbReference>
<evidence type="ECO:0000256" key="4">
    <source>
        <dbReference type="ARBA" id="ARBA00023172"/>
    </source>
</evidence>
<dbReference type="InterPro" id="IPR013762">
    <property type="entry name" value="Integrase-like_cat_sf"/>
</dbReference>
<dbReference type="InterPro" id="IPR002104">
    <property type="entry name" value="Integrase_catalytic"/>
</dbReference>
<keyword evidence="4" id="KW-0233">DNA recombination</keyword>
<dbReference type="InterPro" id="IPR025166">
    <property type="entry name" value="Integrase_DNA_bind_dom"/>
</dbReference>
<sequence length="437" mass="49526">MPRTTKPLSDTECRNARPREKDYSLFDGNGLHLLVKKNGTRSWRFKFTKPDGKAGLMAFGDYPILSLTEARAKHAAARNLLAKGIDPVVHKQQLRNDITRKQANSFEAVAREWHAKNAGKWSSDHASRILTRLEADVFPSIGHCPVAELKTRDLLVPLRMIEQRDALDLAGRVRQHINGIMRYAVQTGLIDSNPAADLTGALSVRKGKHHPALPLQDIPDFLRRLHGYKGRLLTVLAVRLTLLTFVRSSELRFMRWDELDMDRAIWTIPASRDPIEGVKYSHRGAKMREPHIVPLSRQALAVIEAIRPLTGRFDLVFAGDHDVSKPMSENTVNAVLRRLGYNTKVELCGHGFRAMACSALLESGQWSKDAIERQMSHKERNGVRAAYIHLAEFIAQRQQMVQWWADWLDSCKNHYVPPHEFSGMESNVIHLPNSLFA</sequence>
<dbReference type="PANTHER" id="PTHR30629:SF9">
    <property type="entry name" value="PROTEIN INTB-RELATED"/>
    <property type="match status" value="1"/>
</dbReference>
<organism evidence="5 6">
    <name type="scientific">Aeromonas caviae</name>
    <name type="common">Aeromonas punctata</name>
    <dbReference type="NCBI Taxonomy" id="648"/>
    <lineage>
        <taxon>Bacteria</taxon>
        <taxon>Pseudomonadati</taxon>
        <taxon>Pseudomonadota</taxon>
        <taxon>Gammaproteobacteria</taxon>
        <taxon>Aeromonadales</taxon>
        <taxon>Aeromonadaceae</taxon>
        <taxon>Aeromonas</taxon>
    </lineage>
</organism>
<dbReference type="AlphaFoldDB" id="A0A3S5WYZ0"/>
<dbReference type="InterPro" id="IPR038488">
    <property type="entry name" value="Integrase_DNA-bd_sf"/>
</dbReference>
<evidence type="ECO:0000256" key="1">
    <source>
        <dbReference type="ARBA" id="ARBA00008857"/>
    </source>
</evidence>
<accession>A0A3S5WYZ0</accession>
<evidence type="ECO:0000313" key="6">
    <source>
        <dbReference type="Proteomes" id="UP000266778"/>
    </source>
</evidence>
<dbReference type="GO" id="GO:0015074">
    <property type="term" value="P:DNA integration"/>
    <property type="evidence" value="ECO:0007669"/>
    <property type="project" value="UniProtKB-KW"/>
</dbReference>
<protein>
    <submittedName>
        <fullName evidence="5">Tyrosine-type recombinase/integrase</fullName>
    </submittedName>
</protein>
<dbReference type="Gene3D" id="1.10.150.130">
    <property type="match status" value="1"/>
</dbReference>
<keyword evidence="2" id="KW-0229">DNA integration</keyword>
<dbReference type="Pfam" id="PF00589">
    <property type="entry name" value="Phage_integrase"/>
    <property type="match status" value="1"/>
</dbReference>
<dbReference type="PANTHER" id="PTHR30629">
    <property type="entry name" value="PROPHAGE INTEGRASE"/>
    <property type="match status" value="1"/>
</dbReference>
<reference evidence="5" key="1">
    <citation type="journal article" date="2019" name="J Environ">
        <title>Genetic characterization and potential molecular dissemination mechanism of tet (31) gene in Aeromonas caviae from an oxytetracycline wastewater treatment system.</title>
        <authorList>
            <person name="Shi Y."/>
            <person name="Tian Z."/>
            <person name="Leclercq S.O."/>
            <person name="Zhang H."/>
            <person name="Yang M."/>
            <person name="Zhang Y."/>
        </authorList>
    </citation>
    <scope>NUCLEOTIDE SEQUENCE</scope>
    <source>
        <strain evidence="5">T25-39</strain>
    </source>
</reference>
<dbReference type="SUPFAM" id="SSF56349">
    <property type="entry name" value="DNA breaking-rejoining enzymes"/>
    <property type="match status" value="1"/>
</dbReference>